<dbReference type="InterPro" id="IPR050630">
    <property type="entry name" value="WD_repeat_EMAP"/>
</dbReference>
<reference evidence="4 5" key="1">
    <citation type="journal article" date="2010" name="Nature">
        <title>The Ectocarpus genome and the independent evolution of multicellularity in brown algae.</title>
        <authorList>
            <person name="Cock J.M."/>
            <person name="Sterck L."/>
            <person name="Rouze P."/>
            <person name="Scornet D."/>
            <person name="Allen A.E."/>
            <person name="Amoutzias G."/>
            <person name="Anthouard V."/>
            <person name="Artiguenave F."/>
            <person name="Aury J.M."/>
            <person name="Badger J.H."/>
            <person name="Beszteri B."/>
            <person name="Billiau K."/>
            <person name="Bonnet E."/>
            <person name="Bothwell J.H."/>
            <person name="Bowler C."/>
            <person name="Boyen C."/>
            <person name="Brownlee C."/>
            <person name="Carrano C.J."/>
            <person name="Charrier B."/>
            <person name="Cho G.Y."/>
            <person name="Coelho S.M."/>
            <person name="Collen J."/>
            <person name="Corre E."/>
            <person name="Da Silva C."/>
            <person name="Delage L."/>
            <person name="Delaroque N."/>
            <person name="Dittami S.M."/>
            <person name="Doulbeau S."/>
            <person name="Elias M."/>
            <person name="Farnham G."/>
            <person name="Gachon C.M."/>
            <person name="Gschloessl B."/>
            <person name="Heesch S."/>
            <person name="Jabbari K."/>
            <person name="Jubin C."/>
            <person name="Kawai H."/>
            <person name="Kimura K."/>
            <person name="Kloareg B."/>
            <person name="Kupper F.C."/>
            <person name="Lang D."/>
            <person name="Le Bail A."/>
            <person name="Leblanc C."/>
            <person name="Lerouge P."/>
            <person name="Lohr M."/>
            <person name="Lopez P.J."/>
            <person name="Martens C."/>
            <person name="Maumus F."/>
            <person name="Michel G."/>
            <person name="Miranda-Saavedra D."/>
            <person name="Morales J."/>
            <person name="Moreau H."/>
            <person name="Motomura T."/>
            <person name="Nagasato C."/>
            <person name="Napoli C.A."/>
            <person name="Nelson D.R."/>
            <person name="Nyvall-Collen P."/>
            <person name="Peters A.F."/>
            <person name="Pommier C."/>
            <person name="Potin P."/>
            <person name="Poulain J."/>
            <person name="Quesneville H."/>
            <person name="Read B."/>
            <person name="Rensing S.A."/>
            <person name="Ritter A."/>
            <person name="Rousvoal S."/>
            <person name="Samanta M."/>
            <person name="Samson G."/>
            <person name="Schroeder D.C."/>
            <person name="Segurens B."/>
            <person name="Strittmatter M."/>
            <person name="Tonon T."/>
            <person name="Tregear J.W."/>
            <person name="Valentin K."/>
            <person name="von Dassow P."/>
            <person name="Yamagishi T."/>
            <person name="Van de Peer Y."/>
            <person name="Wincker P."/>
        </authorList>
    </citation>
    <scope>NUCLEOTIDE SEQUENCE [LARGE SCALE GENOMIC DNA]</scope>
    <source>
        <strain evidence="5">Ec32 / CCAP1310/4</strain>
    </source>
</reference>
<keyword evidence="2" id="KW-0677">Repeat</keyword>
<dbReference type="eggNOG" id="KOG2106">
    <property type="taxonomic scope" value="Eukaryota"/>
</dbReference>
<evidence type="ECO:0000313" key="4">
    <source>
        <dbReference type="EMBL" id="CBJ30008.1"/>
    </source>
</evidence>
<keyword evidence="1" id="KW-0853">WD repeat</keyword>
<sequence>MEFGQNFGAAPCAKRPHHTTRIPPYRSHVEFSKDLLFFHVEDGRRMTAKSKTKDLAFETQTCPAGWTVQATWPQGRPDLEPVSTDRCTPALVEGQPQLGALLAVGYKTGQVEVFRYPCQNQGARSVSAGGHSTEAGRVRFNADGTALISIGSDSRVVLQHSVLPPLPPV</sequence>
<evidence type="ECO:0000256" key="3">
    <source>
        <dbReference type="SAM" id="MobiDB-lite"/>
    </source>
</evidence>
<dbReference type="EMBL" id="FN649739">
    <property type="protein sequence ID" value="CBJ30008.1"/>
    <property type="molecule type" value="Genomic_DNA"/>
</dbReference>
<dbReference type="InterPro" id="IPR015943">
    <property type="entry name" value="WD40/YVTN_repeat-like_dom_sf"/>
</dbReference>
<dbReference type="PANTHER" id="PTHR13720">
    <property type="entry name" value="WD-40 REPEAT PROTEIN"/>
    <property type="match status" value="1"/>
</dbReference>
<evidence type="ECO:0000256" key="1">
    <source>
        <dbReference type="ARBA" id="ARBA00022574"/>
    </source>
</evidence>
<dbReference type="AlphaFoldDB" id="D7FMU4"/>
<dbReference type="Gene3D" id="2.130.10.10">
    <property type="entry name" value="YVTN repeat-like/Quinoprotein amine dehydrogenase"/>
    <property type="match status" value="1"/>
</dbReference>
<evidence type="ECO:0000313" key="5">
    <source>
        <dbReference type="Proteomes" id="UP000002630"/>
    </source>
</evidence>
<gene>
    <name evidence="4" type="ORF">Esi_0171_0004</name>
</gene>
<dbReference type="OrthoDB" id="47802at2759"/>
<protein>
    <submittedName>
        <fullName evidence="4">HELP domain containing protein</fullName>
    </submittedName>
</protein>
<dbReference type="Proteomes" id="UP000002630">
    <property type="component" value="Linkage Group LG14"/>
</dbReference>
<name>D7FMU4_ECTSI</name>
<keyword evidence="5" id="KW-1185">Reference proteome</keyword>
<dbReference type="STRING" id="2880.D7FMU4"/>
<feature type="region of interest" description="Disordered" evidence="3">
    <location>
        <begin position="1"/>
        <end position="21"/>
    </location>
</feature>
<dbReference type="EMBL" id="FN648224">
    <property type="protein sequence ID" value="CBJ30008.1"/>
    <property type="molecule type" value="Genomic_DNA"/>
</dbReference>
<proteinExistence type="predicted"/>
<dbReference type="PANTHER" id="PTHR13720:SF33">
    <property type="entry name" value="HELP DOMAIN-CONTAINING PROTEIN"/>
    <property type="match status" value="1"/>
</dbReference>
<dbReference type="InParanoid" id="D7FMU4"/>
<evidence type="ECO:0000256" key="2">
    <source>
        <dbReference type="ARBA" id="ARBA00022737"/>
    </source>
</evidence>
<dbReference type="GO" id="GO:0008017">
    <property type="term" value="F:microtubule binding"/>
    <property type="evidence" value="ECO:0007669"/>
    <property type="project" value="TreeGrafter"/>
</dbReference>
<accession>D7FMU4</accession>
<organism evidence="4 5">
    <name type="scientific">Ectocarpus siliculosus</name>
    <name type="common">Brown alga</name>
    <name type="synonym">Conferva siliculosa</name>
    <dbReference type="NCBI Taxonomy" id="2880"/>
    <lineage>
        <taxon>Eukaryota</taxon>
        <taxon>Sar</taxon>
        <taxon>Stramenopiles</taxon>
        <taxon>Ochrophyta</taxon>
        <taxon>PX clade</taxon>
        <taxon>Phaeophyceae</taxon>
        <taxon>Ectocarpales</taxon>
        <taxon>Ectocarpaceae</taxon>
        <taxon>Ectocarpus</taxon>
    </lineage>
</organism>